<accession>A0A1I4D7Y5</accession>
<dbReference type="EMBL" id="FORT01000023">
    <property type="protein sequence ID" value="SFK89884.1"/>
    <property type="molecule type" value="Genomic_DNA"/>
</dbReference>
<comment type="similarity">
    <text evidence="7">Belongs to the binding-protein-dependent transport system permease family.</text>
</comment>
<name>A0A1I4D7Y5_9BACL</name>
<organism evidence="9 10">
    <name type="scientific">Brevibacillus centrosporus</name>
    <dbReference type="NCBI Taxonomy" id="54910"/>
    <lineage>
        <taxon>Bacteria</taxon>
        <taxon>Bacillati</taxon>
        <taxon>Bacillota</taxon>
        <taxon>Bacilli</taxon>
        <taxon>Bacillales</taxon>
        <taxon>Paenibacillaceae</taxon>
        <taxon>Brevibacillus</taxon>
    </lineage>
</organism>
<evidence type="ECO:0000313" key="9">
    <source>
        <dbReference type="EMBL" id="SFK89884.1"/>
    </source>
</evidence>
<dbReference type="GO" id="GO:0005886">
    <property type="term" value="C:plasma membrane"/>
    <property type="evidence" value="ECO:0007669"/>
    <property type="project" value="UniProtKB-SubCell"/>
</dbReference>
<dbReference type="CDD" id="cd06261">
    <property type="entry name" value="TM_PBP2"/>
    <property type="match status" value="1"/>
</dbReference>
<feature type="transmembrane region" description="Helical" evidence="7">
    <location>
        <begin position="275"/>
        <end position="297"/>
    </location>
</feature>
<protein>
    <submittedName>
        <fullName evidence="9">Peptide/nickel transport system permease protein</fullName>
    </submittedName>
</protein>
<dbReference type="Proteomes" id="UP000198915">
    <property type="component" value="Unassembled WGS sequence"/>
</dbReference>
<reference evidence="10" key="1">
    <citation type="submission" date="2016-10" db="EMBL/GenBank/DDBJ databases">
        <authorList>
            <person name="Varghese N."/>
            <person name="Submissions S."/>
        </authorList>
    </citation>
    <scope>NUCLEOTIDE SEQUENCE [LARGE SCALE GENOMIC DNA]</scope>
    <source>
        <strain evidence="10">OK042</strain>
    </source>
</reference>
<dbReference type="GO" id="GO:0055085">
    <property type="term" value="P:transmembrane transport"/>
    <property type="evidence" value="ECO:0007669"/>
    <property type="project" value="InterPro"/>
</dbReference>
<keyword evidence="4 7" id="KW-0812">Transmembrane</keyword>
<evidence type="ECO:0000256" key="5">
    <source>
        <dbReference type="ARBA" id="ARBA00022989"/>
    </source>
</evidence>
<evidence type="ECO:0000259" key="8">
    <source>
        <dbReference type="PROSITE" id="PS50928"/>
    </source>
</evidence>
<dbReference type="STRING" id="1884381.SAMN05518846_12333"/>
<evidence type="ECO:0000256" key="3">
    <source>
        <dbReference type="ARBA" id="ARBA00022475"/>
    </source>
</evidence>
<feature type="transmembrane region" description="Helical" evidence="7">
    <location>
        <begin position="109"/>
        <end position="134"/>
    </location>
</feature>
<keyword evidence="5 7" id="KW-1133">Transmembrane helix</keyword>
<evidence type="ECO:0000256" key="4">
    <source>
        <dbReference type="ARBA" id="ARBA00022692"/>
    </source>
</evidence>
<dbReference type="InterPro" id="IPR035906">
    <property type="entry name" value="MetI-like_sf"/>
</dbReference>
<dbReference type="AlphaFoldDB" id="A0A1I4D7Y5"/>
<evidence type="ECO:0000256" key="6">
    <source>
        <dbReference type="ARBA" id="ARBA00023136"/>
    </source>
</evidence>
<dbReference type="PANTHER" id="PTHR43386">
    <property type="entry name" value="OLIGOPEPTIDE TRANSPORT SYSTEM PERMEASE PROTEIN APPC"/>
    <property type="match status" value="1"/>
</dbReference>
<dbReference type="RefSeq" id="WP_246070797.1">
    <property type="nucleotide sequence ID" value="NZ_BJOE01000002.1"/>
</dbReference>
<dbReference type="SUPFAM" id="SSF161098">
    <property type="entry name" value="MetI-like"/>
    <property type="match status" value="1"/>
</dbReference>
<feature type="transmembrane region" description="Helical" evidence="7">
    <location>
        <begin position="228"/>
        <end position="250"/>
    </location>
</feature>
<evidence type="ECO:0000256" key="1">
    <source>
        <dbReference type="ARBA" id="ARBA00004651"/>
    </source>
</evidence>
<dbReference type="Pfam" id="PF12911">
    <property type="entry name" value="OppC_N"/>
    <property type="match status" value="1"/>
</dbReference>
<evidence type="ECO:0000256" key="2">
    <source>
        <dbReference type="ARBA" id="ARBA00022448"/>
    </source>
</evidence>
<dbReference type="PROSITE" id="PS50928">
    <property type="entry name" value="ABC_TM1"/>
    <property type="match status" value="1"/>
</dbReference>
<evidence type="ECO:0000256" key="7">
    <source>
        <dbReference type="RuleBase" id="RU363032"/>
    </source>
</evidence>
<dbReference type="Gene3D" id="1.10.3720.10">
    <property type="entry name" value="MetI-like"/>
    <property type="match status" value="1"/>
</dbReference>
<keyword evidence="3" id="KW-1003">Cell membrane</keyword>
<keyword evidence="6 7" id="KW-0472">Membrane</keyword>
<keyword evidence="10" id="KW-1185">Reference proteome</keyword>
<dbReference type="PANTHER" id="PTHR43386:SF1">
    <property type="entry name" value="D,D-DIPEPTIDE TRANSPORT SYSTEM PERMEASE PROTEIN DDPC-RELATED"/>
    <property type="match status" value="1"/>
</dbReference>
<dbReference type="InterPro" id="IPR025966">
    <property type="entry name" value="OppC_N"/>
</dbReference>
<feature type="transmembrane region" description="Helical" evidence="7">
    <location>
        <begin position="41"/>
        <end position="63"/>
    </location>
</feature>
<dbReference type="InterPro" id="IPR000515">
    <property type="entry name" value="MetI-like"/>
</dbReference>
<dbReference type="Pfam" id="PF00528">
    <property type="entry name" value="BPD_transp_1"/>
    <property type="match status" value="1"/>
</dbReference>
<feature type="domain" description="ABC transmembrane type-1" evidence="8">
    <location>
        <begin position="106"/>
        <end position="297"/>
    </location>
</feature>
<comment type="subcellular location">
    <subcellularLocation>
        <location evidence="1 7">Cell membrane</location>
        <topology evidence="1 7">Multi-pass membrane protein</topology>
    </subcellularLocation>
</comment>
<dbReference type="InterPro" id="IPR050366">
    <property type="entry name" value="BP-dependent_transpt_permease"/>
</dbReference>
<proteinExistence type="inferred from homology"/>
<gene>
    <name evidence="9" type="ORF">SAMN05518846_12333</name>
</gene>
<feature type="transmembrane region" description="Helical" evidence="7">
    <location>
        <begin position="154"/>
        <end position="181"/>
    </location>
</feature>
<evidence type="ECO:0000313" key="10">
    <source>
        <dbReference type="Proteomes" id="UP000198915"/>
    </source>
</evidence>
<sequence>MNTDVRMEQRPVQVAYRKAGFLAVLGKNLAGAFRFLKNDPFSMTGAVIYLFFILIALFAPLLAPYDPHEMIKHNGKLAFNQPPSAEHWLGTTNMGRDIFSQLVYGAKPAMMVGLTAAFFVVVVGTLVGLFAGYYKGRVDGVLMRVTDIAFGIPFEPFVIVLVAFLGPSVWNIVLAMGLLLWRDTARVIRSQVLTVRERSFVEAAKISGASDLRILFVQVAPNILPLSFLYGSLAMGWAILTEAAVSFLGFGDPAMMSWGFMLNDAYASQALSREAYWWIIPPGIFIMLTVMAGFYIGRGSEEILYPRLKNQ</sequence>
<keyword evidence="2 7" id="KW-0813">Transport</keyword>